<feature type="compositionally biased region" description="Low complexity" evidence="1">
    <location>
        <begin position="88"/>
        <end position="97"/>
    </location>
</feature>
<evidence type="ECO:0000256" key="1">
    <source>
        <dbReference type="SAM" id="MobiDB-lite"/>
    </source>
</evidence>
<accession>A0ABN5PQX1</accession>
<name>A0ABN5PQX1_9ACTO</name>
<sequence length="106" mass="10886">MARGWRLADGMSLTHLKNGGWTLADLHRLSVHEIDEDTGTVLHAALTGAPGTSSDTTSDSASGTTSSSASELLETAVASGVLVETKDPTAPAPTDADTTTHKETQP</sequence>
<dbReference type="Proteomes" id="UP000273001">
    <property type="component" value="Chromosome"/>
</dbReference>
<organism evidence="2 3">
    <name type="scientific">Actinomyces lilanjuaniae</name>
    <dbReference type="NCBI Taxonomy" id="2321394"/>
    <lineage>
        <taxon>Bacteria</taxon>
        <taxon>Bacillati</taxon>
        <taxon>Actinomycetota</taxon>
        <taxon>Actinomycetes</taxon>
        <taxon>Actinomycetales</taxon>
        <taxon>Actinomycetaceae</taxon>
        <taxon>Actinomyces</taxon>
    </lineage>
</organism>
<dbReference type="EMBL" id="CP032514">
    <property type="protein sequence ID" value="AYD89227.1"/>
    <property type="molecule type" value="Genomic_DNA"/>
</dbReference>
<dbReference type="NCBIfam" id="NF038044">
    <property type="entry name" value="act_def_assoc_B"/>
    <property type="match status" value="1"/>
</dbReference>
<evidence type="ECO:0000313" key="2">
    <source>
        <dbReference type="EMBL" id="AYD89227.1"/>
    </source>
</evidence>
<reference evidence="2 3" key="1">
    <citation type="submission" date="2018-09" db="EMBL/GenBank/DDBJ databases">
        <authorList>
            <person name="Li J."/>
        </authorList>
    </citation>
    <scope>NUCLEOTIDE SEQUENCE [LARGE SCALE GENOMIC DNA]</scope>
    <source>
        <strain evidence="2 3">2129</strain>
    </source>
</reference>
<keyword evidence="3" id="KW-1185">Reference proteome</keyword>
<gene>
    <name evidence="2" type="ORF">D5R93_02625</name>
</gene>
<proteinExistence type="predicted"/>
<feature type="compositionally biased region" description="Low complexity" evidence="1">
    <location>
        <begin position="51"/>
        <end position="75"/>
    </location>
</feature>
<protein>
    <submittedName>
        <fullName evidence="2">Uncharacterized protein</fullName>
    </submittedName>
</protein>
<feature type="region of interest" description="Disordered" evidence="1">
    <location>
        <begin position="46"/>
        <end position="106"/>
    </location>
</feature>
<evidence type="ECO:0000313" key="3">
    <source>
        <dbReference type="Proteomes" id="UP000273001"/>
    </source>
</evidence>